<feature type="transmembrane region" description="Helical" evidence="1">
    <location>
        <begin position="261"/>
        <end position="279"/>
    </location>
</feature>
<keyword evidence="1" id="KW-0472">Membrane</keyword>
<keyword evidence="1" id="KW-0812">Transmembrane</keyword>
<keyword evidence="2" id="KW-0732">Signal</keyword>
<feature type="chain" id="PRO_5028197153" evidence="2">
    <location>
        <begin position="21"/>
        <end position="346"/>
    </location>
</feature>
<name>A0A7C4ZS40_9DEIN</name>
<sequence length="346" mass="38092">MARWGVLVAWWLFLLAAAQAGDPVALARDAVTRWTAGELSAQIDLQELQGRTPEEMAELLRRTFAFPPPPPGLELNLDDPKVETLPTGAVRVSFPAVSGPTGGEVVVMVTSGEIERIAWLPSGGLLPPWVKSPVSRWLFAVTSLLLLFNLIQGGVGRLWRFAWSELARYRRLYLYVNLLLYGLFVLGAWLAYGMPELARALQEAVGGAIETIGLDAGTRSGAAGLAWMIFYWNFTHGLLLTSFFPALLLGIPALLVNAARYYVFGFALSPAVIPPEVYALHVPTLLIELQAYILVTFGGLVLFWETFRGGGYRTGLRFLGLTLLLGTLFLIAGAWYESFEMLYLLR</sequence>
<feature type="transmembrane region" description="Helical" evidence="1">
    <location>
        <begin position="172"/>
        <end position="192"/>
    </location>
</feature>
<feature type="signal peptide" evidence="2">
    <location>
        <begin position="1"/>
        <end position="20"/>
    </location>
</feature>
<dbReference type="EMBL" id="DRPZ01000234">
    <property type="protein sequence ID" value="HGY10200.1"/>
    <property type="molecule type" value="Genomic_DNA"/>
</dbReference>
<proteinExistence type="predicted"/>
<evidence type="ECO:0000256" key="2">
    <source>
        <dbReference type="SAM" id="SignalP"/>
    </source>
</evidence>
<evidence type="ECO:0000313" key="3">
    <source>
        <dbReference type="EMBL" id="HGY10200.1"/>
    </source>
</evidence>
<gene>
    <name evidence="3" type="ORF">ENK37_09175</name>
</gene>
<accession>A0A7C4ZS40</accession>
<feature type="transmembrane region" description="Helical" evidence="1">
    <location>
        <begin position="229"/>
        <end position="249"/>
    </location>
</feature>
<evidence type="ECO:0000256" key="1">
    <source>
        <dbReference type="SAM" id="Phobius"/>
    </source>
</evidence>
<protein>
    <submittedName>
        <fullName evidence="3">Stage II sporulation protein M</fullName>
    </submittedName>
</protein>
<dbReference type="Proteomes" id="UP000885759">
    <property type="component" value="Unassembled WGS sequence"/>
</dbReference>
<organism evidence="3">
    <name type="scientific">Oceanithermus profundus</name>
    <dbReference type="NCBI Taxonomy" id="187137"/>
    <lineage>
        <taxon>Bacteria</taxon>
        <taxon>Thermotogati</taxon>
        <taxon>Deinococcota</taxon>
        <taxon>Deinococci</taxon>
        <taxon>Thermales</taxon>
        <taxon>Thermaceae</taxon>
        <taxon>Oceanithermus</taxon>
    </lineage>
</organism>
<comment type="caution">
    <text evidence="3">The sequence shown here is derived from an EMBL/GenBank/DDBJ whole genome shotgun (WGS) entry which is preliminary data.</text>
</comment>
<reference evidence="3" key="1">
    <citation type="journal article" date="2020" name="mSystems">
        <title>Genome- and Community-Level Interaction Insights into Carbon Utilization and Element Cycling Functions of Hydrothermarchaeota in Hydrothermal Sediment.</title>
        <authorList>
            <person name="Zhou Z."/>
            <person name="Liu Y."/>
            <person name="Xu W."/>
            <person name="Pan J."/>
            <person name="Luo Z.H."/>
            <person name="Li M."/>
        </authorList>
    </citation>
    <scope>NUCLEOTIDE SEQUENCE [LARGE SCALE GENOMIC DNA]</scope>
    <source>
        <strain evidence="3">HyVt-570</strain>
    </source>
</reference>
<feature type="transmembrane region" description="Helical" evidence="1">
    <location>
        <begin position="134"/>
        <end position="151"/>
    </location>
</feature>
<feature type="transmembrane region" description="Helical" evidence="1">
    <location>
        <begin position="285"/>
        <end position="304"/>
    </location>
</feature>
<feature type="transmembrane region" description="Helical" evidence="1">
    <location>
        <begin position="316"/>
        <end position="336"/>
    </location>
</feature>
<keyword evidence="1" id="KW-1133">Transmembrane helix</keyword>
<dbReference type="AlphaFoldDB" id="A0A7C4ZS40"/>